<proteinExistence type="predicted"/>
<organism evidence="2 3">
    <name type="scientific">Penicillium antarcticum</name>
    <dbReference type="NCBI Taxonomy" id="416450"/>
    <lineage>
        <taxon>Eukaryota</taxon>
        <taxon>Fungi</taxon>
        <taxon>Dikarya</taxon>
        <taxon>Ascomycota</taxon>
        <taxon>Pezizomycotina</taxon>
        <taxon>Eurotiomycetes</taxon>
        <taxon>Eurotiomycetidae</taxon>
        <taxon>Eurotiales</taxon>
        <taxon>Aspergillaceae</taxon>
        <taxon>Penicillium</taxon>
    </lineage>
</organism>
<gene>
    <name evidence="2" type="ORF">PENANT_c251G01782</name>
</gene>
<keyword evidence="3" id="KW-1185">Reference proteome</keyword>
<dbReference type="EMBL" id="MDYN01000251">
    <property type="protein sequence ID" value="OQD70678.1"/>
    <property type="molecule type" value="Genomic_DNA"/>
</dbReference>
<reference evidence="3" key="1">
    <citation type="journal article" date="2017" name="Nat. Microbiol.">
        <title>Global analysis of biosynthetic gene clusters reveals vast potential of secondary metabolite production in Penicillium species.</title>
        <authorList>
            <person name="Nielsen J.C."/>
            <person name="Grijseels S."/>
            <person name="Prigent S."/>
            <person name="Ji B."/>
            <person name="Dainat J."/>
            <person name="Nielsen K.F."/>
            <person name="Frisvad J.C."/>
            <person name="Workman M."/>
            <person name="Nielsen J."/>
        </authorList>
    </citation>
    <scope>NUCLEOTIDE SEQUENCE [LARGE SCALE GENOMIC DNA]</scope>
    <source>
        <strain evidence="3">IBT 31811</strain>
    </source>
</reference>
<accession>A0A1V6P159</accession>
<comment type="caution">
    <text evidence="2">The sequence shown here is derived from an EMBL/GenBank/DDBJ whole genome shotgun (WGS) entry which is preliminary data.</text>
</comment>
<name>A0A1V6P159_9EURO</name>
<evidence type="ECO:0000256" key="1">
    <source>
        <dbReference type="SAM" id="MobiDB-lite"/>
    </source>
</evidence>
<feature type="region of interest" description="Disordered" evidence="1">
    <location>
        <begin position="1"/>
        <end position="29"/>
    </location>
</feature>
<protein>
    <submittedName>
        <fullName evidence="2">Uncharacterized protein</fullName>
    </submittedName>
</protein>
<sequence length="29" mass="3142">MPAVTMEEIERQLSAAKSWKAPGEDGLPV</sequence>
<dbReference type="Proteomes" id="UP000191672">
    <property type="component" value="Unassembled WGS sequence"/>
</dbReference>
<dbReference type="AlphaFoldDB" id="A0A1V6P159"/>
<feature type="non-terminal residue" evidence="2">
    <location>
        <position position="29"/>
    </location>
</feature>
<evidence type="ECO:0000313" key="2">
    <source>
        <dbReference type="EMBL" id="OQD70678.1"/>
    </source>
</evidence>
<evidence type="ECO:0000313" key="3">
    <source>
        <dbReference type="Proteomes" id="UP000191672"/>
    </source>
</evidence>